<evidence type="ECO:0000313" key="2">
    <source>
        <dbReference type="EMBL" id="PIM02862.1"/>
    </source>
</evidence>
<proteinExistence type="predicted"/>
<protein>
    <submittedName>
        <fullName evidence="2">Putative zinc finger, C3HC4 type (RING finger) domain protein</fullName>
    </submittedName>
</protein>
<feature type="compositionally biased region" description="Low complexity" evidence="1">
    <location>
        <begin position="56"/>
        <end position="71"/>
    </location>
</feature>
<feature type="compositionally biased region" description="Basic residues" evidence="1">
    <location>
        <begin position="40"/>
        <end position="51"/>
    </location>
</feature>
<reference evidence="2 3" key="1">
    <citation type="journal article" date="2016" name="Nat. Commun.">
        <title>Local admixture of amplified and diversified secreted pathogenesis determinants shapes mosaic Toxoplasma gondii genomes.</title>
        <authorList>
            <person name="Lorenzi H."/>
            <person name="Khan A."/>
            <person name="Behnke M.S."/>
            <person name="Namasivayam S."/>
            <person name="Swapna L.S."/>
            <person name="Hadjithomas M."/>
            <person name="Karamycheva S."/>
            <person name="Pinney D."/>
            <person name="Brunk B.P."/>
            <person name="Ajioka J.W."/>
            <person name="Ajzenberg D."/>
            <person name="Boothroyd J.C."/>
            <person name="Boyle J.P."/>
            <person name="Darde M.L."/>
            <person name="Diaz-Miranda M.A."/>
            <person name="Dubey J.P."/>
            <person name="Fritz H.M."/>
            <person name="Gennari S.M."/>
            <person name="Gregory B.D."/>
            <person name="Kim K."/>
            <person name="Saeij J.P."/>
            <person name="Su C."/>
            <person name="White M.W."/>
            <person name="Zhu X.Q."/>
            <person name="Howe D.K."/>
            <person name="Rosenthal B.M."/>
            <person name="Grigg M.E."/>
            <person name="Parkinson J."/>
            <person name="Liu L."/>
            <person name="Kissinger J.C."/>
            <person name="Roos D.S."/>
            <person name="Sibley L.D."/>
        </authorList>
    </citation>
    <scope>NUCLEOTIDE SEQUENCE [LARGE SCALE GENOMIC DNA]</scope>
    <source>
        <strain evidence="2 3">COUG</strain>
    </source>
</reference>
<gene>
    <name evidence="2" type="ORF">TGCOUG_392440</name>
</gene>
<evidence type="ECO:0000256" key="1">
    <source>
        <dbReference type="SAM" id="MobiDB-lite"/>
    </source>
</evidence>
<feature type="region of interest" description="Disordered" evidence="1">
    <location>
        <begin position="30"/>
        <end position="105"/>
    </location>
</feature>
<sequence>MSSILRDENIASNGPTRLRQVSSAFPLVFAESSRNSNHTRGVRRMQPRRAKASPVTRPTARPLRPASSSASDLREEIQLDAQNRQPDVADTHEIEVLESVETTQA</sequence>
<dbReference type="VEuPathDB" id="ToxoDB:TGCOUG_392440"/>
<dbReference type="AlphaFoldDB" id="A0A2G8Y6G9"/>
<dbReference type="EMBL" id="AGQR02001024">
    <property type="protein sequence ID" value="PIM02862.1"/>
    <property type="molecule type" value="Genomic_DNA"/>
</dbReference>
<evidence type="ECO:0000313" key="3">
    <source>
        <dbReference type="Proteomes" id="UP000236343"/>
    </source>
</evidence>
<comment type="caution">
    <text evidence="2">The sequence shown here is derived from an EMBL/GenBank/DDBJ whole genome shotgun (WGS) entry which is preliminary data.</text>
</comment>
<organism evidence="2 3">
    <name type="scientific">Toxoplasma gondii COUG</name>
    <dbReference type="NCBI Taxonomy" id="1074873"/>
    <lineage>
        <taxon>Eukaryota</taxon>
        <taxon>Sar</taxon>
        <taxon>Alveolata</taxon>
        <taxon>Apicomplexa</taxon>
        <taxon>Conoidasida</taxon>
        <taxon>Coccidia</taxon>
        <taxon>Eucoccidiorida</taxon>
        <taxon>Eimeriorina</taxon>
        <taxon>Sarcocystidae</taxon>
        <taxon>Toxoplasma</taxon>
    </lineage>
</organism>
<name>A0A2G8Y6G9_TOXGO</name>
<dbReference type="Proteomes" id="UP000236343">
    <property type="component" value="Unassembled WGS sequence"/>
</dbReference>
<accession>A0A2G8Y6G9</accession>